<dbReference type="Proteomes" id="UP000281553">
    <property type="component" value="Unassembled WGS sequence"/>
</dbReference>
<accession>A0A3P7LPS9</accession>
<evidence type="ECO:0000256" key="1">
    <source>
        <dbReference type="ARBA" id="ARBA00005672"/>
    </source>
</evidence>
<evidence type="ECO:0000313" key="2">
    <source>
        <dbReference type="EMBL" id="VDN13687.1"/>
    </source>
</evidence>
<sequence length="181" mass="20033">MLVLQTLPLPPVVIYSPTATLENQGRFTRSAYRLSGALMHKVWSVRYHPTRDQLLVSAGSDSYVCLYGLPSYSSDVKEFPPFSTNRVPARSTSSGLAANLDDLEAASATTYGSTISDKLQDGLLAKVDQHEECVYAVDWSPVDTWVFASVNYDGTFLVNRVPDSIKLGILLHEEDEEELEE</sequence>
<dbReference type="SUPFAM" id="SSF50978">
    <property type="entry name" value="WD40 repeat-like"/>
    <property type="match status" value="1"/>
</dbReference>
<evidence type="ECO:0008006" key="4">
    <source>
        <dbReference type="Google" id="ProtNLM"/>
    </source>
</evidence>
<dbReference type="Pfam" id="PF00400">
    <property type="entry name" value="WD40"/>
    <property type="match status" value="2"/>
</dbReference>
<dbReference type="InterPro" id="IPR040323">
    <property type="entry name" value="EIPR1"/>
</dbReference>
<dbReference type="InterPro" id="IPR036322">
    <property type="entry name" value="WD40_repeat_dom_sf"/>
</dbReference>
<dbReference type="InterPro" id="IPR001680">
    <property type="entry name" value="WD40_rpt"/>
</dbReference>
<proteinExistence type="inferred from homology"/>
<name>A0A3P7LPS9_DIBLA</name>
<comment type="similarity">
    <text evidence="1">Belongs to the WD repeat EIPR1 family.</text>
</comment>
<keyword evidence="3" id="KW-1185">Reference proteome</keyword>
<dbReference type="SMART" id="SM00320">
    <property type="entry name" value="WD40"/>
    <property type="match status" value="2"/>
</dbReference>
<dbReference type="Gene3D" id="2.130.10.10">
    <property type="entry name" value="YVTN repeat-like/Quinoprotein amine dehydrogenase"/>
    <property type="match status" value="1"/>
</dbReference>
<dbReference type="EMBL" id="UYRU01057067">
    <property type="protein sequence ID" value="VDN13687.1"/>
    <property type="molecule type" value="Genomic_DNA"/>
</dbReference>
<dbReference type="PANTHER" id="PTHR14205:SF15">
    <property type="entry name" value="EARP AND GARP COMPLEX-INTERACTING PROTEIN 1"/>
    <property type="match status" value="1"/>
</dbReference>
<dbReference type="AlphaFoldDB" id="A0A3P7LPS9"/>
<evidence type="ECO:0000313" key="3">
    <source>
        <dbReference type="Proteomes" id="UP000281553"/>
    </source>
</evidence>
<dbReference type="PANTHER" id="PTHR14205">
    <property type="entry name" value="WD-REPEAT PROTEIN"/>
    <property type="match status" value="1"/>
</dbReference>
<protein>
    <recommendedName>
        <fullName evidence="4">Protein TSSC1</fullName>
    </recommendedName>
</protein>
<dbReference type="OrthoDB" id="196957at2759"/>
<dbReference type="GO" id="GO:0016567">
    <property type="term" value="P:protein ubiquitination"/>
    <property type="evidence" value="ECO:0007669"/>
    <property type="project" value="TreeGrafter"/>
</dbReference>
<reference evidence="2 3" key="1">
    <citation type="submission" date="2018-11" db="EMBL/GenBank/DDBJ databases">
        <authorList>
            <consortium name="Pathogen Informatics"/>
        </authorList>
    </citation>
    <scope>NUCLEOTIDE SEQUENCE [LARGE SCALE GENOMIC DNA]</scope>
</reference>
<dbReference type="InterPro" id="IPR015943">
    <property type="entry name" value="WD40/YVTN_repeat-like_dom_sf"/>
</dbReference>
<organism evidence="2 3">
    <name type="scientific">Dibothriocephalus latus</name>
    <name type="common">Fish tapeworm</name>
    <name type="synonym">Diphyllobothrium latum</name>
    <dbReference type="NCBI Taxonomy" id="60516"/>
    <lineage>
        <taxon>Eukaryota</taxon>
        <taxon>Metazoa</taxon>
        <taxon>Spiralia</taxon>
        <taxon>Lophotrochozoa</taxon>
        <taxon>Platyhelminthes</taxon>
        <taxon>Cestoda</taxon>
        <taxon>Eucestoda</taxon>
        <taxon>Diphyllobothriidea</taxon>
        <taxon>Diphyllobothriidae</taxon>
        <taxon>Dibothriocephalus</taxon>
    </lineage>
</organism>
<gene>
    <name evidence="2" type="ORF">DILT_LOCUS9518</name>
</gene>